<reference evidence="7" key="2">
    <citation type="submission" date="2020-08" db="EMBL/GenBank/DDBJ databases">
        <title>Plant Genome Project.</title>
        <authorList>
            <person name="Zhang R.-G."/>
        </authorList>
    </citation>
    <scope>NUCLEOTIDE SEQUENCE</scope>
    <source>
        <strain evidence="7">Huo1</strain>
        <tissue evidence="7">Leaf</tissue>
    </source>
</reference>
<feature type="transmembrane region" description="Helical" evidence="6">
    <location>
        <begin position="369"/>
        <end position="390"/>
    </location>
</feature>
<feature type="transmembrane region" description="Helical" evidence="6">
    <location>
        <begin position="326"/>
        <end position="349"/>
    </location>
</feature>
<comment type="subcellular location">
    <subcellularLocation>
        <location evidence="1">Membrane</location>
        <topology evidence="1">Multi-pass membrane protein</topology>
    </subcellularLocation>
</comment>
<dbReference type="NCBIfam" id="TIGR00797">
    <property type="entry name" value="matE"/>
    <property type="match status" value="2"/>
</dbReference>
<reference evidence="7" key="1">
    <citation type="submission" date="2018-01" db="EMBL/GenBank/DDBJ databases">
        <authorList>
            <person name="Mao J.F."/>
        </authorList>
    </citation>
    <scope>NUCLEOTIDE SEQUENCE</scope>
    <source>
        <strain evidence="7">Huo1</strain>
        <tissue evidence="7">Leaf</tissue>
    </source>
</reference>
<feature type="transmembrane region" description="Helical" evidence="6">
    <location>
        <begin position="285"/>
        <end position="305"/>
    </location>
</feature>
<evidence type="ECO:0000256" key="2">
    <source>
        <dbReference type="ARBA" id="ARBA00010199"/>
    </source>
</evidence>
<feature type="transmembrane region" description="Helical" evidence="6">
    <location>
        <begin position="202"/>
        <end position="221"/>
    </location>
</feature>
<protein>
    <recommendedName>
        <fullName evidence="6">Protein DETOXIFICATION</fullName>
    </recommendedName>
    <alternativeName>
        <fullName evidence="6">Multidrug and toxic compound extrusion protein</fullName>
    </alternativeName>
</protein>
<feature type="transmembrane region" description="Helical" evidence="6">
    <location>
        <begin position="402"/>
        <end position="423"/>
    </location>
</feature>
<dbReference type="InterPro" id="IPR002528">
    <property type="entry name" value="MATE_fam"/>
</dbReference>
<evidence type="ECO:0000256" key="1">
    <source>
        <dbReference type="ARBA" id="ARBA00004141"/>
    </source>
</evidence>
<feature type="transmembrane region" description="Helical" evidence="6">
    <location>
        <begin position="147"/>
        <end position="165"/>
    </location>
</feature>
<feature type="transmembrane region" description="Helical" evidence="6">
    <location>
        <begin position="177"/>
        <end position="196"/>
    </location>
</feature>
<feature type="transmembrane region" description="Helical" evidence="6">
    <location>
        <begin position="775"/>
        <end position="795"/>
    </location>
</feature>
<comment type="caution">
    <text evidence="7">The sequence shown here is derived from an EMBL/GenBank/DDBJ whole genome shotgun (WGS) entry which is preliminary data.</text>
</comment>
<dbReference type="InterPro" id="IPR045069">
    <property type="entry name" value="MATE_euk"/>
</dbReference>
<evidence type="ECO:0000256" key="6">
    <source>
        <dbReference type="RuleBase" id="RU004914"/>
    </source>
</evidence>
<organism evidence="7">
    <name type="scientific">Salvia splendens</name>
    <name type="common">Scarlet sage</name>
    <dbReference type="NCBI Taxonomy" id="180675"/>
    <lineage>
        <taxon>Eukaryota</taxon>
        <taxon>Viridiplantae</taxon>
        <taxon>Streptophyta</taxon>
        <taxon>Embryophyta</taxon>
        <taxon>Tracheophyta</taxon>
        <taxon>Spermatophyta</taxon>
        <taxon>Magnoliopsida</taxon>
        <taxon>eudicotyledons</taxon>
        <taxon>Gunneridae</taxon>
        <taxon>Pentapetalae</taxon>
        <taxon>asterids</taxon>
        <taxon>lamiids</taxon>
        <taxon>Lamiales</taxon>
        <taxon>Lamiaceae</taxon>
        <taxon>Nepetoideae</taxon>
        <taxon>Mentheae</taxon>
        <taxon>Salviinae</taxon>
        <taxon>Salvia</taxon>
        <taxon>Salvia subgen. Calosphace</taxon>
        <taxon>core Calosphace</taxon>
    </lineage>
</organism>
<gene>
    <name evidence="7" type="ORF">SASPL_149410</name>
</gene>
<accession>A0A8X8WC41</accession>
<dbReference type="PANTHER" id="PTHR11206">
    <property type="entry name" value="MULTIDRUG RESISTANCE PROTEIN"/>
    <property type="match status" value="1"/>
</dbReference>
<feature type="transmembrane region" description="Helical" evidence="6">
    <location>
        <begin position="28"/>
        <end position="54"/>
    </location>
</feature>
<keyword evidence="4 6" id="KW-1133">Transmembrane helix</keyword>
<dbReference type="AlphaFoldDB" id="A0A8X8WC41"/>
<feature type="transmembrane region" description="Helical" evidence="6">
    <location>
        <begin position="242"/>
        <end position="265"/>
    </location>
</feature>
<comment type="similarity">
    <text evidence="2 6">Belongs to the multi antimicrobial extrusion (MATE) (TC 2.A.66.1) family.</text>
</comment>
<dbReference type="CDD" id="cd13132">
    <property type="entry name" value="MATE_eukaryotic"/>
    <property type="match status" value="2"/>
</dbReference>
<evidence type="ECO:0000256" key="3">
    <source>
        <dbReference type="ARBA" id="ARBA00022692"/>
    </source>
</evidence>
<dbReference type="Proteomes" id="UP000298416">
    <property type="component" value="Unassembled WGS sequence"/>
</dbReference>
<feature type="transmembrane region" description="Helical" evidence="6">
    <location>
        <begin position="107"/>
        <end position="127"/>
    </location>
</feature>
<evidence type="ECO:0000313" key="8">
    <source>
        <dbReference type="Proteomes" id="UP000298416"/>
    </source>
</evidence>
<dbReference type="EMBL" id="PNBA02000019">
    <property type="protein sequence ID" value="KAG6391653.1"/>
    <property type="molecule type" value="Genomic_DNA"/>
</dbReference>
<dbReference type="GO" id="GO:0015297">
    <property type="term" value="F:antiporter activity"/>
    <property type="evidence" value="ECO:0007669"/>
    <property type="project" value="InterPro"/>
</dbReference>
<feature type="transmembrane region" description="Helical" evidence="6">
    <location>
        <begin position="733"/>
        <end position="754"/>
    </location>
</feature>
<feature type="transmembrane region" description="Helical" evidence="6">
    <location>
        <begin position="66"/>
        <end position="86"/>
    </location>
</feature>
<dbReference type="GO" id="GO:0016020">
    <property type="term" value="C:membrane"/>
    <property type="evidence" value="ECO:0007669"/>
    <property type="project" value="UniProtKB-SubCell"/>
</dbReference>
<evidence type="ECO:0000313" key="7">
    <source>
        <dbReference type="EMBL" id="KAG6391653.1"/>
    </source>
</evidence>
<keyword evidence="8" id="KW-1185">Reference proteome</keyword>
<evidence type="ECO:0000256" key="4">
    <source>
        <dbReference type="ARBA" id="ARBA00022989"/>
    </source>
</evidence>
<feature type="transmembrane region" description="Helical" evidence="6">
    <location>
        <begin position="580"/>
        <end position="600"/>
    </location>
</feature>
<keyword evidence="5 6" id="KW-0472">Membrane</keyword>
<sequence>MEEGLLVKERFAETSTRWGEIREEMKRLGYVAGPMVAVTLSFYLLQVISLMMVGHLGELALSGTSIAVSLAGVTGFSLLLGMASALETISGQAFGAQQYEKIGTQTYTAIVSLILVCIPVSLLWANVEYLLKLVGQDPSISHEAGKMAIWLIPALFAYAILQPLIRYYQMQSMIRPMLVTSCITLCFHTPLCWALVYKSELGNIGGAIAMDVSIWLNVAILSLYMKYSPHCTKTRSPFSMEIFAGMGVFFKFAIPSSTMICLEWWSFELLILFSGLLPNPQLETSVLSVCLSTIGTLYSIPYGLASAASTRISNELGAGRPQGARLSVIALSLLAAVNAFVVSLGIFASRNVFGYIFSNEKEVVDYVTTMAPLVCLSIIADCVQGVLSGVARGCGWQHIGAYINLAAFYLFGLPIAAALGFWLDLRGKGLWIGVLCGATLQSLMLAVITALTNWEKQLGMASALETISGQAFGAKQYEKIGTQTYTAIASHILVCIPVSLLWANVEYLLKLAGQDPHISYEAGKMATVYKSGLGNVGGAVAMDLSMWLNVSILSLYMKYSPHCFKTRSSISMEILQGMGMFFKFAIPSATMIWNVFGYAFSNEKEVVDYVTRMAPLVCCVYQSLQIVCKESFQHIGAYINLAALYLFGLPIAAALGFWLDLRGKGLWIGVRMEEGSAVKERLSEGWGEIREEMKRLGYVAGPMVAVTLSFYMLQVISLMMVGHLGELALSSSAIAISLASVTGFSLLLGMASALETISGQAFGAQQYEKIGTQTYTAIVSLILVSIPVSLLWANVESVLKLAGQDPRISHEAGKMAIWLIPALFAYAILQPLIRYYQMQSMISPMILSSCITLCFHAPLCWALVYKSGIGNIGGAVAMDLSMWLNVSILSLYMKYSPHCTRTRSPFSMEIFGGMGVFFKFAIPSATMICLQWWSFELLILLAGLFPNPQLEASVLSVCLNTVATLYAIPYGLASSASTRISNQLGAGRPQGARLSVVALLILATVNAFVVSLAIFLSRNVFGYVFSSEKEVVDYVTRMAPLVCLSIIADCAQGVLSGNLIEMDYFVNHVLSPEPNTPLKRFAQSHISVCLYDLYLLGVARGCGWQHIGAYINLAAIYLFGLPIAALLGFWRDWRGKGLWIGVLCGAIMQCVMLSIITALTDWEKQVFLFVSSSSSSSSLSLSHAAKARERLFHEEVVNDDRLLT</sequence>
<dbReference type="Pfam" id="PF01554">
    <property type="entry name" value="MatE"/>
    <property type="match status" value="5"/>
</dbReference>
<feature type="transmembrane region" description="Helical" evidence="6">
    <location>
        <begin position="914"/>
        <end position="933"/>
    </location>
</feature>
<evidence type="ECO:0000256" key="5">
    <source>
        <dbReference type="ARBA" id="ARBA00023136"/>
    </source>
</evidence>
<feature type="transmembrane region" description="Helical" evidence="6">
    <location>
        <begin position="1107"/>
        <end position="1130"/>
    </location>
</feature>
<feature type="transmembrane region" description="Helical" evidence="6">
    <location>
        <begin position="994"/>
        <end position="1016"/>
    </location>
</feature>
<proteinExistence type="inferred from homology"/>
<keyword evidence="3 6" id="KW-0812">Transmembrane</keyword>
<feature type="transmembrane region" description="Helical" evidence="6">
    <location>
        <begin position="871"/>
        <end position="893"/>
    </location>
</feature>
<feature type="transmembrane region" description="Helical" evidence="6">
    <location>
        <begin position="953"/>
        <end position="973"/>
    </location>
</feature>
<feature type="transmembrane region" description="Helical" evidence="6">
    <location>
        <begin position="637"/>
        <end position="659"/>
    </location>
</feature>
<feature type="transmembrane region" description="Helical" evidence="6">
    <location>
        <begin position="1137"/>
        <end position="1160"/>
    </location>
</feature>
<dbReference type="GO" id="GO:0042910">
    <property type="term" value="F:xenobiotic transmembrane transporter activity"/>
    <property type="evidence" value="ECO:0007669"/>
    <property type="project" value="InterPro"/>
</dbReference>
<feature type="transmembrane region" description="Helical" evidence="6">
    <location>
        <begin position="815"/>
        <end position="833"/>
    </location>
</feature>
<feature type="transmembrane region" description="Helical" evidence="6">
    <location>
        <begin position="845"/>
        <end position="865"/>
    </location>
</feature>
<feature type="transmembrane region" description="Helical" evidence="6">
    <location>
        <begin position="539"/>
        <end position="559"/>
    </location>
</feature>
<dbReference type="GO" id="GO:1990961">
    <property type="term" value="P:xenobiotic detoxification by transmembrane export across the plasma membrane"/>
    <property type="evidence" value="ECO:0007669"/>
    <property type="project" value="InterPro"/>
</dbReference>
<feature type="transmembrane region" description="Helical" evidence="6">
    <location>
        <begin position="696"/>
        <end position="721"/>
    </location>
</feature>
<feature type="transmembrane region" description="Helical" evidence="6">
    <location>
        <begin position="429"/>
        <end position="451"/>
    </location>
</feature>
<name>A0A8X8WC41_SALSN</name>
<feature type="transmembrane region" description="Helical" evidence="6">
    <location>
        <begin position="485"/>
        <end position="503"/>
    </location>
</feature>